<dbReference type="RefSeq" id="XP_743664.1">
    <property type="nucleotide sequence ID" value="XM_738571.1"/>
</dbReference>
<proteinExistence type="inferred from homology"/>
<keyword evidence="1" id="KW-0963">Cytoplasm</keyword>
<keyword evidence="5" id="KW-1185">Reference proteome</keyword>
<dbReference type="KEGG" id="pcb:PCHAS_0202800"/>
<reference evidence="4" key="2">
    <citation type="submission" date="2014-05" db="EMBL/GenBank/DDBJ databases">
        <authorList>
            <person name="Aslett M.A."/>
            <person name="De Silva N."/>
        </authorList>
    </citation>
    <scope>NUCLEOTIDE SEQUENCE</scope>
    <source>
        <strain evidence="4">AS</strain>
    </source>
</reference>
<organism evidence="2 6">
    <name type="scientific">Plasmodium chabaudi chabaudi</name>
    <dbReference type="NCBI Taxonomy" id="31271"/>
    <lineage>
        <taxon>Eukaryota</taxon>
        <taxon>Sar</taxon>
        <taxon>Alveolata</taxon>
        <taxon>Apicomplexa</taxon>
        <taxon>Aconoidasida</taxon>
        <taxon>Haemosporida</taxon>
        <taxon>Plasmodiidae</taxon>
        <taxon>Plasmodium</taxon>
        <taxon>Plasmodium (Vinckeia)</taxon>
    </lineage>
</organism>
<dbReference type="PIRSF" id="PIRSF017888">
    <property type="entry name" value="CPSF-25"/>
    <property type="match status" value="1"/>
</dbReference>
<dbReference type="Pfam" id="PF13869">
    <property type="entry name" value="NUDIX_2"/>
    <property type="match status" value="1"/>
</dbReference>
<dbReference type="Gene3D" id="3.90.79.10">
    <property type="entry name" value="Nucleoside Triphosphate Pyrophosphohydrolase"/>
    <property type="match status" value="1"/>
</dbReference>
<keyword evidence="1" id="KW-0507">mRNA processing</keyword>
<comment type="subunit">
    <text evidence="1">Homodimer (via N- and C-terminus); binds RNA as homodimer. Component of the cleavage factor Im (CFIm) complex.</text>
</comment>
<comment type="subcellular location">
    <subcellularLocation>
        <location evidence="1">Nucleus</location>
    </subcellularLocation>
    <subcellularLocation>
        <location evidence="1">Cytoplasm</location>
    </subcellularLocation>
</comment>
<evidence type="ECO:0000313" key="6">
    <source>
        <dbReference type="Proteomes" id="UP000195489"/>
    </source>
</evidence>
<dbReference type="EMBL" id="LK022879">
    <property type="protein sequence ID" value="VTZ66806.1"/>
    <property type="molecule type" value="Genomic_DNA"/>
</dbReference>
<protein>
    <recommendedName>
        <fullName evidence="1">Cleavage and polyadenylation specificity factor subunit 5</fullName>
    </recommendedName>
</protein>
<dbReference type="GeneID" id="3496770"/>
<dbReference type="OrthoDB" id="277288at2759"/>
<gene>
    <name evidence="3" type="ORF">PCHAJ_000020300</name>
    <name evidence="4" type="ORF">PCHAS_0202800</name>
    <name evidence="2" type="ORF">PCHCB_000020300</name>
</gene>
<evidence type="ECO:0000313" key="7">
    <source>
        <dbReference type="Proteomes" id="UP000507163"/>
    </source>
</evidence>
<reference evidence="4 5" key="1">
    <citation type="journal article" date="2014" name="BMC Biol.">
        <title>A comprehensive evaluation of rodent malaria parasite genomes and gene expression.</title>
        <authorList>
            <person name="Otto T.D."/>
            <person name="Bohme U."/>
            <person name="Jackson A.P."/>
            <person name="Hunt M."/>
            <person name="Franke-Fayard B."/>
            <person name="Hoeijmakers W.A."/>
            <person name="Religa A.A."/>
            <person name="Robertson L."/>
            <person name="Sanders M."/>
            <person name="Ogun S.A."/>
            <person name="Cunningham D."/>
            <person name="Erhart A."/>
            <person name="Billker O."/>
            <person name="Khan S.M."/>
            <person name="Stunnenberg H.G."/>
            <person name="Langhorne J."/>
            <person name="Holder A.A."/>
            <person name="Waters A.P."/>
            <person name="Newbold C.I."/>
            <person name="Pain A."/>
            <person name="Berriman M."/>
            <person name="Janse C.J."/>
        </authorList>
    </citation>
    <scope>NUCLEOTIDE SEQUENCE [LARGE SCALE GENOMIC DNA]</scope>
    <source>
        <strain evidence="4 5">AS</strain>
    </source>
</reference>
<evidence type="ECO:0000313" key="4">
    <source>
        <dbReference type="EMBL" id="VTZ66806.1"/>
    </source>
</evidence>
<dbReference type="Proteomes" id="UP000507163">
    <property type="component" value="Chromosome 2"/>
</dbReference>
<name>A0A077TGE8_PLACU</name>
<reference evidence="6 7" key="3">
    <citation type="submission" date="2016-08" db="EMBL/GenBank/DDBJ databases">
        <authorList>
            <consortium name="Pathogen Informatics"/>
        </authorList>
    </citation>
    <scope>NUCLEOTIDE SEQUENCE [LARGE SCALE GENOMIC DNA]</scope>
    <source>
        <strain evidence="3 7">AJ</strain>
        <strain evidence="4">AS</strain>
        <strain evidence="2 6">CB</strain>
    </source>
</reference>
<evidence type="ECO:0000313" key="2">
    <source>
        <dbReference type="EMBL" id="SCL96183.1"/>
    </source>
</evidence>
<dbReference type="AlphaFoldDB" id="A0A077TGE8"/>
<comment type="function">
    <text evidence="1">Component of the cleavage factor Im (CFIm) complex that functions as an activator of the pre-mRNA 3'-end cleavage and polyadenylation processing required for the maturation of pre-mRNA into functional mRNAs. CFIm contributes to the recruitment of multiprotein complexes on specific sequences on the pre-mRNA 3'-end, so called cleavage and polyadenylation signals (pA signals). Most pre-mRNAs contain multiple pA signals, resulting in alternative cleavage and polyadenylation (APA) producing mRNAs with variable 3'-end formation. The CFIm complex acts as a key regulator of cleavage and polyadenylation site choice during APA through its binding to 5'-UGUA-3' elements localized in the 3'-untranslated region (UTR) for a huge number of pre-mRNAs.</text>
</comment>
<dbReference type="GO" id="GO:0005849">
    <property type="term" value="C:mRNA cleavage factor complex"/>
    <property type="evidence" value="ECO:0007669"/>
    <property type="project" value="UniProtKB-UniRule"/>
</dbReference>
<evidence type="ECO:0000313" key="3">
    <source>
        <dbReference type="EMBL" id="SCL96442.1"/>
    </source>
</evidence>
<comment type="similarity">
    <text evidence="1">Belongs to the Nudix hydrolase family. CPSF5 subfamily.</text>
</comment>
<sequence length="241" mass="28159">MTTPNPTQGINLLNANVASRENKSEWLLYPQDSYEFNIDEKLKKKFIIDTEKYKKRINSYNKNGIRNTVIAILLCHRHEYPHLLLLQNLATQEYFFLGGKYNSWEKPRDVLKKKLQKYINKIKDIHFAVNKLNINEQTADAKNKDELFDVGEFLGEWWRTQYDSVYLSYLPAHITRPKECARLYQVTIMPKCIFHLPPGFTLKAIPLFDLNTCGIAISGLSSIFSRFKLCSMVQDQDDQLS</sequence>
<accession>A0A077TGE8</accession>
<dbReference type="Proteomes" id="UP000195489">
    <property type="component" value="Chromosome 2"/>
</dbReference>
<keyword evidence="1" id="KW-0694">RNA-binding</keyword>
<keyword evidence="1" id="KW-0539">Nucleus</keyword>
<dbReference type="EMBL" id="LT608168">
    <property type="protein sequence ID" value="SCL96442.1"/>
    <property type="molecule type" value="Genomic_DNA"/>
</dbReference>
<dbReference type="Proteomes" id="UP000071118">
    <property type="component" value="Chromosome 2"/>
</dbReference>
<dbReference type="GO" id="GO:0031124">
    <property type="term" value="P:mRNA 3'-end processing"/>
    <property type="evidence" value="ECO:0007669"/>
    <property type="project" value="InterPro"/>
</dbReference>
<dbReference type="VEuPathDB" id="PlasmoDB:PCHAS_0202800"/>
<dbReference type="PANTHER" id="PTHR13047">
    <property type="entry name" value="PRE-MRNA CLEAVAGE FACTOR IM, 25KD SUBUNIT"/>
    <property type="match status" value="1"/>
</dbReference>
<dbReference type="GO" id="GO:0003729">
    <property type="term" value="F:mRNA binding"/>
    <property type="evidence" value="ECO:0007669"/>
    <property type="project" value="UniProtKB-UniRule"/>
</dbReference>
<dbReference type="EMBL" id="LT608154">
    <property type="protein sequence ID" value="SCL96183.1"/>
    <property type="molecule type" value="Genomic_DNA"/>
</dbReference>
<dbReference type="InterPro" id="IPR016706">
    <property type="entry name" value="Cleav_polyA_spec_factor_su5"/>
</dbReference>
<evidence type="ECO:0000313" key="5">
    <source>
        <dbReference type="Proteomes" id="UP000071118"/>
    </source>
</evidence>
<evidence type="ECO:0000256" key="1">
    <source>
        <dbReference type="PIRNR" id="PIRNR017888"/>
    </source>
</evidence>
<dbReference type="GO" id="GO:0005737">
    <property type="term" value="C:cytoplasm"/>
    <property type="evidence" value="ECO:0007669"/>
    <property type="project" value="UniProtKB-SubCell"/>
</dbReference>